<dbReference type="AlphaFoldDB" id="A0A4P6UHJ4"/>
<comment type="similarity">
    <text evidence="1">Belongs to the UPF0065 (bug) family.</text>
</comment>
<dbReference type="Pfam" id="PF03401">
    <property type="entry name" value="TctC"/>
    <property type="match status" value="1"/>
</dbReference>
<dbReference type="SUPFAM" id="SSF53850">
    <property type="entry name" value="Periplasmic binding protein-like II"/>
    <property type="match status" value="1"/>
</dbReference>
<gene>
    <name evidence="3" type="ORF">DW355_03330</name>
</gene>
<dbReference type="EMBL" id="CP031395">
    <property type="protein sequence ID" value="QBK03936.1"/>
    <property type="molecule type" value="Genomic_DNA"/>
</dbReference>
<name>A0A4P6UHJ4_9BURK</name>
<dbReference type="PANTHER" id="PTHR42928">
    <property type="entry name" value="TRICARBOXYLATE-BINDING PROTEIN"/>
    <property type="match status" value="1"/>
</dbReference>
<organism evidence="3 4">
    <name type="scientific">Hylemonella gracilis</name>
    <dbReference type="NCBI Taxonomy" id="80880"/>
    <lineage>
        <taxon>Bacteria</taxon>
        <taxon>Pseudomonadati</taxon>
        <taxon>Pseudomonadota</taxon>
        <taxon>Betaproteobacteria</taxon>
        <taxon>Burkholderiales</taxon>
        <taxon>Comamonadaceae</taxon>
        <taxon>Hylemonella</taxon>
    </lineage>
</organism>
<evidence type="ECO:0000313" key="4">
    <source>
        <dbReference type="Proteomes" id="UP000292939"/>
    </source>
</evidence>
<dbReference type="InterPro" id="IPR042100">
    <property type="entry name" value="Bug_dom1"/>
</dbReference>
<proteinExistence type="inferred from homology"/>
<protein>
    <submittedName>
        <fullName evidence="3">Tripartite tricarboxylate transporter substrate binding protein</fullName>
    </submittedName>
</protein>
<dbReference type="Gene3D" id="3.40.190.150">
    <property type="entry name" value="Bordetella uptake gene, domain 1"/>
    <property type="match status" value="1"/>
</dbReference>
<evidence type="ECO:0000256" key="1">
    <source>
        <dbReference type="ARBA" id="ARBA00006987"/>
    </source>
</evidence>
<feature type="region of interest" description="Disordered" evidence="2">
    <location>
        <begin position="1"/>
        <end position="40"/>
    </location>
</feature>
<dbReference type="KEGG" id="hgr:DW355_03330"/>
<dbReference type="InterPro" id="IPR006311">
    <property type="entry name" value="TAT_signal"/>
</dbReference>
<dbReference type="InterPro" id="IPR005064">
    <property type="entry name" value="BUG"/>
</dbReference>
<accession>A0A4P6UHJ4</accession>
<sequence length="367" mass="39217">MNHPAAWGGPSNPNSARAQGDGTKGAKDQPSEDGVGDAGVPARRHVLRRGLAFTTALAAPALVSPWARAQDRFPSRPLTLITPWPTGGSSDAVMRAFAEAASRTLGATVVIDNKPGAGGTLGAAAMLNSRPDGYTLTQLPLGVYRFPHMQKTAFHPVHDLTHIICLTGYTFGLAARPDAPYRTLQEMVAYARAHPGQVNYGHTGTGTTPHLAIEEFAGKAGITLQDIPYKGSAEILQAILGGHIPLMSGTAEFAPHVFAGRLRLLATLGSRRNKAFPDVPTVKESGWDTVSESPFGIGGPKGMDPALVRLLHDAFKKTLDDPRVLETLDKFYMPVVYMGTVDYQAYAERTYLAEKTTIDRLRAAGKI</sequence>
<dbReference type="PROSITE" id="PS51318">
    <property type="entry name" value="TAT"/>
    <property type="match status" value="1"/>
</dbReference>
<dbReference type="CDD" id="cd07012">
    <property type="entry name" value="PBP2_Bug_TTT"/>
    <property type="match status" value="1"/>
</dbReference>
<evidence type="ECO:0000256" key="2">
    <source>
        <dbReference type="SAM" id="MobiDB-lite"/>
    </source>
</evidence>
<dbReference type="PANTHER" id="PTHR42928:SF5">
    <property type="entry name" value="BLR1237 PROTEIN"/>
    <property type="match status" value="1"/>
</dbReference>
<dbReference type="Gene3D" id="3.40.190.10">
    <property type="entry name" value="Periplasmic binding protein-like II"/>
    <property type="match status" value="1"/>
</dbReference>
<reference evidence="3 4" key="1">
    <citation type="submission" date="2018-07" db="EMBL/GenBank/DDBJ databases">
        <title>Exploring interactions and the metabolic potential of the ultra-small soil bacteria Hylemonella gracilis.</title>
        <authorList>
            <person name="Tyc O."/>
            <person name="Kulkarni P."/>
            <person name="Gawehns F."/>
            <person name="Hundscheid M."/>
            <person name="Zweers H."/>
            <person name="Garbeva P."/>
        </authorList>
    </citation>
    <scope>NUCLEOTIDE SEQUENCE [LARGE SCALE GENOMIC DNA]</scope>
    <source>
        <strain evidence="3 4">NS1</strain>
    </source>
</reference>
<evidence type="ECO:0000313" key="3">
    <source>
        <dbReference type="EMBL" id="QBK03936.1"/>
    </source>
</evidence>
<dbReference type="Proteomes" id="UP000292939">
    <property type="component" value="Chromosome"/>
</dbReference>
<dbReference type="OrthoDB" id="8678477at2"/>
<dbReference type="PIRSF" id="PIRSF017082">
    <property type="entry name" value="YflP"/>
    <property type="match status" value="1"/>
</dbReference>